<feature type="compositionally biased region" description="Low complexity" evidence="6">
    <location>
        <begin position="262"/>
        <end position="273"/>
    </location>
</feature>
<dbReference type="CDD" id="cd00067">
    <property type="entry name" value="GAL4"/>
    <property type="match status" value="1"/>
</dbReference>
<feature type="compositionally biased region" description="Low complexity" evidence="6">
    <location>
        <begin position="194"/>
        <end position="210"/>
    </location>
</feature>
<dbReference type="CDD" id="cd12148">
    <property type="entry name" value="fungal_TF_MHR"/>
    <property type="match status" value="1"/>
</dbReference>
<dbReference type="PROSITE" id="PS50048">
    <property type="entry name" value="ZN2_CY6_FUNGAL_2"/>
    <property type="match status" value="1"/>
</dbReference>
<keyword evidence="1" id="KW-0479">Metal-binding</keyword>
<evidence type="ECO:0000256" key="3">
    <source>
        <dbReference type="ARBA" id="ARBA00023163"/>
    </source>
</evidence>
<dbReference type="InterPro" id="IPR051127">
    <property type="entry name" value="Fungal_SecMet_Regulators"/>
</dbReference>
<dbReference type="STRING" id="100816.A0A175W2K7"/>
<dbReference type="Pfam" id="PF00172">
    <property type="entry name" value="Zn_clus"/>
    <property type="match status" value="1"/>
</dbReference>
<dbReference type="GO" id="GO:0000978">
    <property type="term" value="F:RNA polymerase II cis-regulatory region sequence-specific DNA binding"/>
    <property type="evidence" value="ECO:0007669"/>
    <property type="project" value="TreeGrafter"/>
</dbReference>
<dbReference type="SUPFAM" id="SSF57701">
    <property type="entry name" value="Zn2/Cys6 DNA-binding domain"/>
    <property type="match status" value="1"/>
</dbReference>
<dbReference type="InterPro" id="IPR007219">
    <property type="entry name" value="XnlR_reg_dom"/>
</dbReference>
<dbReference type="GO" id="GO:0008270">
    <property type="term" value="F:zinc ion binding"/>
    <property type="evidence" value="ECO:0007669"/>
    <property type="project" value="InterPro"/>
</dbReference>
<dbReference type="Gene3D" id="4.10.240.10">
    <property type="entry name" value="Zn(2)-C6 fungal-type DNA-binding domain"/>
    <property type="match status" value="1"/>
</dbReference>
<feature type="compositionally biased region" description="Low complexity" evidence="6">
    <location>
        <begin position="726"/>
        <end position="745"/>
    </location>
</feature>
<dbReference type="Pfam" id="PF04082">
    <property type="entry name" value="Fungal_trans"/>
    <property type="match status" value="1"/>
</dbReference>
<feature type="region of interest" description="Disordered" evidence="6">
    <location>
        <begin position="699"/>
        <end position="752"/>
    </location>
</feature>
<keyword evidence="9" id="KW-1185">Reference proteome</keyword>
<evidence type="ECO:0000256" key="2">
    <source>
        <dbReference type="ARBA" id="ARBA00023015"/>
    </source>
</evidence>
<dbReference type="GO" id="GO:0000981">
    <property type="term" value="F:DNA-binding transcription factor activity, RNA polymerase II-specific"/>
    <property type="evidence" value="ECO:0007669"/>
    <property type="project" value="InterPro"/>
</dbReference>
<gene>
    <name evidence="8" type="ORF">MMYC01_204796</name>
</gene>
<keyword evidence="5" id="KW-0175">Coiled coil</keyword>
<feature type="coiled-coil region" evidence="5">
    <location>
        <begin position="157"/>
        <end position="184"/>
    </location>
</feature>
<dbReference type="PANTHER" id="PTHR47424">
    <property type="entry name" value="REGULATORY PROTEIN GAL4"/>
    <property type="match status" value="1"/>
</dbReference>
<feature type="compositionally biased region" description="Polar residues" evidence="6">
    <location>
        <begin position="54"/>
        <end position="70"/>
    </location>
</feature>
<evidence type="ECO:0000256" key="6">
    <source>
        <dbReference type="SAM" id="MobiDB-lite"/>
    </source>
</evidence>
<dbReference type="AlphaFoldDB" id="A0A175W2K7"/>
<evidence type="ECO:0000259" key="7">
    <source>
        <dbReference type="PROSITE" id="PS50048"/>
    </source>
</evidence>
<feature type="region of interest" description="Disordered" evidence="6">
    <location>
        <begin position="14"/>
        <end position="97"/>
    </location>
</feature>
<reference evidence="8 9" key="1">
    <citation type="journal article" date="2016" name="Genome Announc.">
        <title>Genome Sequence of Madurella mycetomatis mm55, Isolated from a Human Mycetoma Case in Sudan.</title>
        <authorList>
            <person name="Smit S."/>
            <person name="Derks M.F."/>
            <person name="Bervoets S."/>
            <person name="Fahal A."/>
            <person name="van Leeuwen W."/>
            <person name="van Belkum A."/>
            <person name="van de Sande W.W."/>
        </authorList>
    </citation>
    <scope>NUCLEOTIDE SEQUENCE [LARGE SCALE GENOMIC DNA]</scope>
    <source>
        <strain evidence="9">mm55</strain>
    </source>
</reference>
<feature type="domain" description="Zn(2)-C6 fungal-type" evidence="7">
    <location>
        <begin position="118"/>
        <end position="143"/>
    </location>
</feature>
<keyword evidence="3" id="KW-0804">Transcription</keyword>
<sequence length="843" mass="93220">MDQLETQVSDLRSFLSQAPLAPEVVSPRDVAYSPAGPLRASSHHSSLSALGDNSAPQPSSPVDSRVSITGSAKRRADDGDGEAAAKQQRSKRNRALPLPLTATRLSDRNSRISHSNECKRRKIKCNGQTPCQRCGHLNLQCLYAPNCCSSFKDSDEFRQMSNQVKQLQEQVETLFSSIKDLRQEALRPALLAPASATATPSPSSSSSVPAPSKPPLPFRVPQSFHGPTSMGFTVDVAKNTLRKMGYSGTPDVAEEGGPQPDTTPLTSSATTPTVMPSALPWPQDPIWEFEESEMLHLCKIYEDEVGSMYPVIKITPVIEHAKTTAAWMDAKRNGLVPPHGRELDLMDPDTLLLKVVLCCALAVQEHGNSSRALRLYDSIQPIVDKMLMTEPADVNRIPFLALCAGYRYLSNDEVLSWRVVGQVARMCLELGLHRREGLERITDPLVRRNALHSFWSAYILDRRWSFSTGLPFVCHDDKIDPKLPYPEEYPFMVAMIGYSKLGAKIWKLIDYFEPAVTRELKAHDFEELDNEIMAWYMSVPETIRTDSLEGGVMPMPRPTDPSYELQRLRLWTLLRLNQVRIWLYTPVLHSAISIVENAQFAQKVVDLAKRTIRLLTRLNNTTDLYQRNQVFYHQFLTSAIAVLFLASTHAPLQFSAKCRDEFYMALDLVKNMSSRSWVSQRLWRTIRSLKAYAPKVGLEEDSTRQQMPMGSGTVYPVVQPLDSRASGSHSPGPGPTGPSNSGAPSRSGSMELPAAGYSALTPAALQVQQQAADDPNNGLRLHSEMSRIWENIGVNHTQGMGSPLGTPTDISSGHNGLSVAGFGGDGMSLQSGGGVYRHMKDIL</sequence>
<accession>A0A175W2K7</accession>
<evidence type="ECO:0000313" key="8">
    <source>
        <dbReference type="EMBL" id="KXX77795.1"/>
    </source>
</evidence>
<name>A0A175W2K7_9PEZI</name>
<evidence type="ECO:0000256" key="4">
    <source>
        <dbReference type="ARBA" id="ARBA00023242"/>
    </source>
</evidence>
<dbReference type="InterPro" id="IPR036864">
    <property type="entry name" value="Zn2-C6_fun-type_DNA-bd_sf"/>
</dbReference>
<evidence type="ECO:0000256" key="1">
    <source>
        <dbReference type="ARBA" id="ARBA00022723"/>
    </source>
</evidence>
<proteinExistence type="predicted"/>
<keyword evidence="2" id="KW-0805">Transcription regulation</keyword>
<dbReference type="OrthoDB" id="3971593at2759"/>
<dbReference type="GO" id="GO:0000435">
    <property type="term" value="P:positive regulation of transcription from RNA polymerase II promoter by galactose"/>
    <property type="evidence" value="ECO:0007669"/>
    <property type="project" value="TreeGrafter"/>
</dbReference>
<dbReference type="EMBL" id="LCTW02000146">
    <property type="protein sequence ID" value="KXX77795.1"/>
    <property type="molecule type" value="Genomic_DNA"/>
</dbReference>
<evidence type="ECO:0000313" key="9">
    <source>
        <dbReference type="Proteomes" id="UP000078237"/>
    </source>
</evidence>
<evidence type="ECO:0000256" key="5">
    <source>
        <dbReference type="SAM" id="Coils"/>
    </source>
</evidence>
<organism evidence="8 9">
    <name type="scientific">Madurella mycetomatis</name>
    <dbReference type="NCBI Taxonomy" id="100816"/>
    <lineage>
        <taxon>Eukaryota</taxon>
        <taxon>Fungi</taxon>
        <taxon>Dikarya</taxon>
        <taxon>Ascomycota</taxon>
        <taxon>Pezizomycotina</taxon>
        <taxon>Sordariomycetes</taxon>
        <taxon>Sordariomycetidae</taxon>
        <taxon>Sordariales</taxon>
        <taxon>Sordariales incertae sedis</taxon>
        <taxon>Madurella</taxon>
    </lineage>
</organism>
<keyword evidence="4" id="KW-0539">Nucleus</keyword>
<dbReference type="GO" id="GO:0006351">
    <property type="term" value="P:DNA-templated transcription"/>
    <property type="evidence" value="ECO:0007669"/>
    <property type="project" value="InterPro"/>
</dbReference>
<dbReference type="InterPro" id="IPR001138">
    <property type="entry name" value="Zn2Cys6_DnaBD"/>
</dbReference>
<dbReference type="GO" id="GO:0005634">
    <property type="term" value="C:nucleus"/>
    <property type="evidence" value="ECO:0007669"/>
    <property type="project" value="TreeGrafter"/>
</dbReference>
<feature type="region of interest" description="Disordered" evidence="6">
    <location>
        <begin position="194"/>
        <end position="218"/>
    </location>
</feature>
<dbReference type="Proteomes" id="UP000078237">
    <property type="component" value="Unassembled WGS sequence"/>
</dbReference>
<comment type="caution">
    <text evidence="8">The sequence shown here is derived from an EMBL/GenBank/DDBJ whole genome shotgun (WGS) entry which is preliminary data.</text>
</comment>
<dbReference type="PANTHER" id="PTHR47424:SF5">
    <property type="entry name" value="ZN(II)2CYS6 TRANSCRIPTION FACTOR (EUROFUNG)"/>
    <property type="match status" value="1"/>
</dbReference>
<feature type="region of interest" description="Disordered" evidence="6">
    <location>
        <begin position="245"/>
        <end position="277"/>
    </location>
</feature>
<dbReference type="SMART" id="SM00906">
    <property type="entry name" value="Fungal_trans"/>
    <property type="match status" value="1"/>
</dbReference>
<dbReference type="VEuPathDB" id="FungiDB:MMYC01_204796"/>
<protein>
    <submittedName>
        <fullName evidence="8">Protein STB5</fullName>
    </submittedName>
</protein>